<dbReference type="InterPro" id="IPR006179">
    <property type="entry name" value="5_nucleotidase/apyrase"/>
</dbReference>
<sequence length="130" mass="13694">MLPFGNTTIELEVSGQTIHNALENGVSEVETLEGRFPQASGMEFAWDPAGDPGDRIDPADVAVGGDPLNLEATYTLGTNNFMADGGDGYSMLPDATRTGAGNTTISQLVIDRIQAQSPIAPETDGRITRL</sequence>
<dbReference type="InterPro" id="IPR008334">
    <property type="entry name" value="5'-Nucleotdase_C"/>
</dbReference>
<evidence type="ECO:0000259" key="1">
    <source>
        <dbReference type="Pfam" id="PF02872"/>
    </source>
</evidence>
<dbReference type="GO" id="GO:0009166">
    <property type="term" value="P:nucleotide catabolic process"/>
    <property type="evidence" value="ECO:0007669"/>
    <property type="project" value="InterPro"/>
</dbReference>
<reference evidence="2 3" key="1">
    <citation type="journal article" date="2014" name="Front. Microbiol.">
        <title>Population and genomic analysis of the genus Halorubrum.</title>
        <authorList>
            <person name="Fullmer M.S."/>
            <person name="Soucy S.M."/>
            <person name="Swithers K.S."/>
            <person name="Makkay A.M."/>
            <person name="Wheeler R."/>
            <person name="Ventosa A."/>
            <person name="Gogarten J.P."/>
            <person name="Papke R.T."/>
        </authorList>
    </citation>
    <scope>NUCLEOTIDE SEQUENCE [LARGE SCALE GENOMIC DNA]</scope>
    <source>
        <strain evidence="2 3">G37</strain>
    </source>
</reference>
<dbReference type="SUPFAM" id="SSF55816">
    <property type="entry name" value="5'-nucleotidase (syn. UDP-sugar hydrolase), C-terminal domain"/>
    <property type="match status" value="1"/>
</dbReference>
<dbReference type="Proteomes" id="UP000216758">
    <property type="component" value="Unassembled WGS sequence"/>
</dbReference>
<dbReference type="RefSeq" id="WP_094582414.1">
    <property type="nucleotide sequence ID" value="NZ_NHPB01000007.1"/>
</dbReference>
<dbReference type="Gene3D" id="3.90.780.10">
    <property type="entry name" value="5'-Nucleotidase, C-terminal domain"/>
    <property type="match status" value="1"/>
</dbReference>
<proteinExistence type="predicted"/>
<name>A0A256JVL7_HALEZ</name>
<dbReference type="Pfam" id="PF02872">
    <property type="entry name" value="5_nucleotid_C"/>
    <property type="match status" value="1"/>
</dbReference>
<dbReference type="PANTHER" id="PTHR11575:SF24">
    <property type="entry name" value="5'-NUCLEOTIDASE"/>
    <property type="match status" value="1"/>
</dbReference>
<feature type="domain" description="5'-Nucleotidase C-terminal" evidence="1">
    <location>
        <begin position="1"/>
        <end position="92"/>
    </location>
</feature>
<dbReference type="InterPro" id="IPR036907">
    <property type="entry name" value="5'-Nucleotdase_C_sf"/>
</dbReference>
<gene>
    <name evidence="2" type="ORF">DJ78_01815</name>
</gene>
<evidence type="ECO:0000313" key="3">
    <source>
        <dbReference type="Proteomes" id="UP000216758"/>
    </source>
</evidence>
<dbReference type="GO" id="GO:0016787">
    <property type="term" value="F:hydrolase activity"/>
    <property type="evidence" value="ECO:0007669"/>
    <property type="project" value="InterPro"/>
</dbReference>
<dbReference type="EMBL" id="NHPB01000007">
    <property type="protein sequence ID" value="OYR72898.1"/>
    <property type="molecule type" value="Genomic_DNA"/>
</dbReference>
<comment type="caution">
    <text evidence="2">The sequence shown here is derived from an EMBL/GenBank/DDBJ whole genome shotgun (WGS) entry which is preliminary data.</text>
</comment>
<organism evidence="2 3">
    <name type="scientific">Halorubrum ezzemoulense</name>
    <name type="common">Halorubrum chaoviator</name>
    <dbReference type="NCBI Taxonomy" id="337243"/>
    <lineage>
        <taxon>Archaea</taxon>
        <taxon>Methanobacteriati</taxon>
        <taxon>Methanobacteriota</taxon>
        <taxon>Stenosarchaea group</taxon>
        <taxon>Halobacteria</taxon>
        <taxon>Halobacteriales</taxon>
        <taxon>Haloferacaceae</taxon>
        <taxon>Halorubrum</taxon>
    </lineage>
</organism>
<dbReference type="AlphaFoldDB" id="A0A256JVL7"/>
<evidence type="ECO:0000313" key="2">
    <source>
        <dbReference type="EMBL" id="OYR72898.1"/>
    </source>
</evidence>
<protein>
    <recommendedName>
        <fullName evidence="1">5'-Nucleotidase C-terminal domain-containing protein</fullName>
    </recommendedName>
</protein>
<accession>A0A256JVL7</accession>
<dbReference type="PANTHER" id="PTHR11575">
    <property type="entry name" value="5'-NUCLEOTIDASE-RELATED"/>
    <property type="match status" value="1"/>
</dbReference>